<name>A0A034WUK3_BACDO</name>
<dbReference type="InterPro" id="IPR031734">
    <property type="entry name" value="MBF2"/>
</dbReference>
<reference evidence="2" key="1">
    <citation type="journal article" date="2014" name="BMC Genomics">
        <title>Characterizing the developmental transcriptome of the oriental fruit fly, Bactrocera dorsalis (Diptera: Tephritidae) through comparative genomic analysis with Drosophila melanogaster utilizing modENCODE datasets.</title>
        <authorList>
            <person name="Geib S.M."/>
            <person name="Calla B."/>
            <person name="Hall B."/>
            <person name="Hou S."/>
            <person name="Manoukis N.C."/>
        </authorList>
    </citation>
    <scope>NUCLEOTIDE SEQUENCE</scope>
    <source>
        <strain evidence="2">Punador</strain>
    </source>
</reference>
<keyword evidence="1" id="KW-0812">Transmembrane</keyword>
<accession>A0A034WUK3</accession>
<organism evidence="2">
    <name type="scientific">Bactrocera dorsalis</name>
    <name type="common">Oriental fruit fly</name>
    <name type="synonym">Dacus dorsalis</name>
    <dbReference type="NCBI Taxonomy" id="27457"/>
    <lineage>
        <taxon>Eukaryota</taxon>
        <taxon>Metazoa</taxon>
        <taxon>Ecdysozoa</taxon>
        <taxon>Arthropoda</taxon>
        <taxon>Hexapoda</taxon>
        <taxon>Insecta</taxon>
        <taxon>Pterygota</taxon>
        <taxon>Neoptera</taxon>
        <taxon>Endopterygota</taxon>
        <taxon>Diptera</taxon>
        <taxon>Brachycera</taxon>
        <taxon>Muscomorpha</taxon>
        <taxon>Tephritoidea</taxon>
        <taxon>Tephritidae</taxon>
        <taxon>Bactrocera</taxon>
        <taxon>Bactrocera</taxon>
    </lineage>
</organism>
<dbReference type="OrthoDB" id="8010799at2759"/>
<dbReference type="Pfam" id="PF15868">
    <property type="entry name" value="MBF2"/>
    <property type="match status" value="1"/>
</dbReference>
<protein>
    <submittedName>
        <fullName evidence="2">Uncharacterized protein</fullName>
    </submittedName>
</protein>
<dbReference type="EMBL" id="GAKP01000930">
    <property type="protein sequence ID" value="JAC58022.1"/>
    <property type="molecule type" value="Transcribed_RNA"/>
</dbReference>
<evidence type="ECO:0000313" key="2">
    <source>
        <dbReference type="EMBL" id="JAC58022.1"/>
    </source>
</evidence>
<dbReference type="AlphaFoldDB" id="A0A034WUK3"/>
<evidence type="ECO:0000256" key="1">
    <source>
        <dbReference type="SAM" id="Phobius"/>
    </source>
</evidence>
<feature type="transmembrane region" description="Helical" evidence="1">
    <location>
        <begin position="21"/>
        <end position="41"/>
    </location>
</feature>
<keyword evidence="1" id="KW-1133">Transmembrane helix</keyword>
<keyword evidence="1" id="KW-0472">Membrane</keyword>
<sequence length="163" mass="17551">MPRVQHRFAEILEHTSSKMSVTFNFFIVAILALTATSLSAAEREPLSSSDATTVEHFTLGSTVDGAVPIYQFQETVTPNIDQNEIIVNIQYPKSTDDAAVSDSTDAGDQLITKVSLYLEGDAGFTSQAYTTAGGIGERSITVQVVATNTETLRYIVIIDGLKA</sequence>
<proteinExistence type="predicted"/>